<accession>X1HHE5</accession>
<dbReference type="AlphaFoldDB" id="X1HHE5"/>
<dbReference type="EMBL" id="BARU01012774">
    <property type="protein sequence ID" value="GAH44733.1"/>
    <property type="molecule type" value="Genomic_DNA"/>
</dbReference>
<organism evidence="1">
    <name type="scientific">marine sediment metagenome</name>
    <dbReference type="NCBI Taxonomy" id="412755"/>
    <lineage>
        <taxon>unclassified sequences</taxon>
        <taxon>metagenomes</taxon>
        <taxon>ecological metagenomes</taxon>
    </lineage>
</organism>
<proteinExistence type="predicted"/>
<protein>
    <submittedName>
        <fullName evidence="1">Uncharacterized protein</fullName>
    </submittedName>
</protein>
<reference evidence="1" key="1">
    <citation type="journal article" date="2014" name="Front. Microbiol.">
        <title>High frequency of phylogenetically diverse reductive dehalogenase-homologous genes in deep subseafloor sedimentary metagenomes.</title>
        <authorList>
            <person name="Kawai M."/>
            <person name="Futagami T."/>
            <person name="Toyoda A."/>
            <person name="Takaki Y."/>
            <person name="Nishi S."/>
            <person name="Hori S."/>
            <person name="Arai W."/>
            <person name="Tsubouchi T."/>
            <person name="Morono Y."/>
            <person name="Uchiyama I."/>
            <person name="Ito T."/>
            <person name="Fujiyama A."/>
            <person name="Inagaki F."/>
            <person name="Takami H."/>
        </authorList>
    </citation>
    <scope>NUCLEOTIDE SEQUENCE</scope>
    <source>
        <strain evidence="1">Expedition CK06-06</strain>
    </source>
</reference>
<gene>
    <name evidence="1" type="ORF">S03H2_23398</name>
</gene>
<sequence length="63" mass="7152">MIKKIVSIAYKENGFFSHPKNKEEFLLLTASLKVAFENKDITGIMVSACQLIPDEVCFEDEEV</sequence>
<evidence type="ECO:0000313" key="1">
    <source>
        <dbReference type="EMBL" id="GAH44733.1"/>
    </source>
</evidence>
<name>X1HHE5_9ZZZZ</name>
<comment type="caution">
    <text evidence="1">The sequence shown here is derived from an EMBL/GenBank/DDBJ whole genome shotgun (WGS) entry which is preliminary data.</text>
</comment>